<name>A0A8J8MK13_9FIRM</name>
<keyword evidence="1" id="KW-0812">Transmembrane</keyword>
<dbReference type="EMBL" id="CP058649">
    <property type="protein sequence ID" value="QUI22837.1"/>
    <property type="molecule type" value="Genomic_DNA"/>
</dbReference>
<gene>
    <name evidence="3" type="ORF">HZI73_11290</name>
</gene>
<reference evidence="3" key="1">
    <citation type="submission" date="2020-07" db="EMBL/GenBank/DDBJ databases">
        <title>Vallitalea pronyensis genome.</title>
        <authorList>
            <person name="Postec A."/>
        </authorList>
    </citation>
    <scope>NUCLEOTIDE SEQUENCE</scope>
    <source>
        <strain evidence="3">FatNI3</strain>
    </source>
</reference>
<protein>
    <submittedName>
        <fullName evidence="3">M56 family metallopeptidase</fullName>
    </submittedName>
</protein>
<dbReference type="KEGG" id="vpy:HZI73_11290"/>
<dbReference type="RefSeq" id="WP_212698332.1">
    <property type="nucleotide sequence ID" value="NZ_CP058649.1"/>
</dbReference>
<feature type="domain" description="Peptidase M56" evidence="2">
    <location>
        <begin position="8"/>
        <end position="307"/>
    </location>
</feature>
<dbReference type="PANTHER" id="PTHR34978">
    <property type="entry name" value="POSSIBLE SENSOR-TRANSDUCER PROTEIN BLAR"/>
    <property type="match status" value="1"/>
</dbReference>
<evidence type="ECO:0000259" key="2">
    <source>
        <dbReference type="Pfam" id="PF05569"/>
    </source>
</evidence>
<keyword evidence="4" id="KW-1185">Reference proteome</keyword>
<evidence type="ECO:0000313" key="3">
    <source>
        <dbReference type="EMBL" id="QUI22837.1"/>
    </source>
</evidence>
<feature type="transmembrane region" description="Helical" evidence="1">
    <location>
        <begin position="317"/>
        <end position="336"/>
    </location>
</feature>
<dbReference type="AlphaFoldDB" id="A0A8J8MK13"/>
<dbReference type="PANTHER" id="PTHR34978:SF3">
    <property type="entry name" value="SLR0241 PROTEIN"/>
    <property type="match status" value="1"/>
</dbReference>
<feature type="transmembrane region" description="Helical" evidence="1">
    <location>
        <begin position="118"/>
        <end position="139"/>
    </location>
</feature>
<evidence type="ECO:0000313" key="4">
    <source>
        <dbReference type="Proteomes" id="UP000683246"/>
    </source>
</evidence>
<dbReference type="CDD" id="cd07341">
    <property type="entry name" value="M56_BlaR1_MecR1_like"/>
    <property type="match status" value="1"/>
</dbReference>
<accession>A0A8J8MK13</accession>
<dbReference type="Pfam" id="PF05569">
    <property type="entry name" value="Peptidase_M56"/>
    <property type="match status" value="1"/>
</dbReference>
<feature type="transmembrane region" description="Helical" evidence="1">
    <location>
        <begin position="6"/>
        <end position="28"/>
    </location>
</feature>
<feature type="transmembrane region" description="Helical" evidence="1">
    <location>
        <begin position="40"/>
        <end position="57"/>
    </location>
</feature>
<dbReference type="Proteomes" id="UP000683246">
    <property type="component" value="Chromosome"/>
</dbReference>
<evidence type="ECO:0000256" key="1">
    <source>
        <dbReference type="SAM" id="Phobius"/>
    </source>
</evidence>
<dbReference type="InterPro" id="IPR052173">
    <property type="entry name" value="Beta-lactam_resp_regulator"/>
</dbReference>
<keyword evidence="1" id="KW-0472">Membrane</keyword>
<proteinExistence type="predicted"/>
<sequence>MEEFLFSLIKTSFIVSLVILLVTCITPFLQKIYSNKWRYWLWLVLSIMLIVPLNIALPNTPITINLSSMEQSVVTPTQQQSIVPKLNTGQENTSALQKAISPPQEKQYASLTFIELALVIWALGTCLFLLWHILSYYWYKRVIERWQHPVQDVKIIKMFNQIQSELNLRSMVQIKMCSKVNSPMLMGLWRPVILLPTVPLTHDQLKHVIEHELTHYKSHDIPYKMLLLIAKSLHWFNPCIHLMCKMASTDIEKCCDARVVQRHNRGYAQAYVETIIAVMKLHINRDIMLSTHFKEGKKTMMSRLKVLLEPKKHRHGLMVLSLMVLVVFIIYSMIGYSQKNEDTMNSGNELVEVLDEDMIAFIEEEKTPLGEPKIMEKLYDGLLAIIYWEGDDWFKYYEVYKYKNGKITSRWLNGYGEHGSKYPFSKNGGTASGDYPYAIIRCHDDAVVLSYDTMHIHGELGDYTIHEKGKELYIVPTGRIGSIKSITAMGSSVINEGKIMEYDFDSRNIINKPNTVLPPFEKQTNDKIERLTYQAALANIKWHNEKDICIIAPKIFGSFEVDGQLKIFATIYGVTYSLEEDVLMENGGWNIPTAMIYKLNADGTYTLEDYILAKDGSYYSPSIKEFTAPHDDIAKEMIDTQDYIDEQQQLMMDNVKAYVEGNKHLNIRYVKDNRGKILLEFKE</sequence>
<dbReference type="InterPro" id="IPR008756">
    <property type="entry name" value="Peptidase_M56"/>
</dbReference>
<organism evidence="3 4">
    <name type="scientific">Vallitalea pronyensis</name>
    <dbReference type="NCBI Taxonomy" id="1348613"/>
    <lineage>
        <taxon>Bacteria</taxon>
        <taxon>Bacillati</taxon>
        <taxon>Bacillota</taxon>
        <taxon>Clostridia</taxon>
        <taxon>Lachnospirales</taxon>
        <taxon>Vallitaleaceae</taxon>
        <taxon>Vallitalea</taxon>
    </lineage>
</organism>
<keyword evidence="1" id="KW-1133">Transmembrane helix</keyword>